<evidence type="ECO:0000313" key="5">
    <source>
        <dbReference type="EMBL" id="RJL32828.1"/>
    </source>
</evidence>
<dbReference type="PANTHER" id="PTHR33164:SF43">
    <property type="entry name" value="HTH-TYPE TRANSCRIPTIONAL REPRESSOR YETL"/>
    <property type="match status" value="1"/>
</dbReference>
<keyword evidence="1" id="KW-0805">Transcription regulation</keyword>
<protein>
    <submittedName>
        <fullName evidence="5">MarR family transcriptional regulator</fullName>
    </submittedName>
</protein>
<accession>A0A3A4ASF2</accession>
<dbReference type="RefSeq" id="WP_119927078.1">
    <property type="nucleotide sequence ID" value="NZ_QZEY01000004.1"/>
</dbReference>
<dbReference type="Proteomes" id="UP000265768">
    <property type="component" value="Unassembled WGS sequence"/>
</dbReference>
<dbReference type="InterPro" id="IPR036390">
    <property type="entry name" value="WH_DNA-bd_sf"/>
</dbReference>
<dbReference type="InterPro" id="IPR023187">
    <property type="entry name" value="Tscrpt_reg_MarR-type_CS"/>
</dbReference>
<dbReference type="PANTHER" id="PTHR33164">
    <property type="entry name" value="TRANSCRIPTIONAL REGULATOR, MARR FAMILY"/>
    <property type="match status" value="1"/>
</dbReference>
<dbReference type="AlphaFoldDB" id="A0A3A4ASF2"/>
<evidence type="ECO:0000256" key="3">
    <source>
        <dbReference type="ARBA" id="ARBA00023163"/>
    </source>
</evidence>
<organism evidence="5 6">
    <name type="scientific">Bailinhaonella thermotolerans</name>
    <dbReference type="NCBI Taxonomy" id="1070861"/>
    <lineage>
        <taxon>Bacteria</taxon>
        <taxon>Bacillati</taxon>
        <taxon>Actinomycetota</taxon>
        <taxon>Actinomycetes</taxon>
        <taxon>Streptosporangiales</taxon>
        <taxon>Streptosporangiaceae</taxon>
        <taxon>Bailinhaonella</taxon>
    </lineage>
</organism>
<dbReference type="InterPro" id="IPR000835">
    <property type="entry name" value="HTH_MarR-typ"/>
</dbReference>
<gene>
    <name evidence="5" type="ORF">D5H75_15350</name>
</gene>
<dbReference type="Gene3D" id="1.10.10.10">
    <property type="entry name" value="Winged helix-like DNA-binding domain superfamily/Winged helix DNA-binding domain"/>
    <property type="match status" value="1"/>
</dbReference>
<keyword evidence="3" id="KW-0804">Transcription</keyword>
<dbReference type="EMBL" id="QZEY01000004">
    <property type="protein sequence ID" value="RJL32828.1"/>
    <property type="molecule type" value="Genomic_DNA"/>
</dbReference>
<dbReference type="GO" id="GO:0006950">
    <property type="term" value="P:response to stress"/>
    <property type="evidence" value="ECO:0007669"/>
    <property type="project" value="TreeGrafter"/>
</dbReference>
<dbReference type="PROSITE" id="PS01117">
    <property type="entry name" value="HTH_MARR_1"/>
    <property type="match status" value="1"/>
</dbReference>
<feature type="domain" description="HTH marR-type" evidence="4">
    <location>
        <begin position="20"/>
        <end position="152"/>
    </location>
</feature>
<sequence length="162" mass="17539">MLDDLLERFLSGDGGPAADHVGLGMLLAEAHNRSRERLNLALRPLGVDVRGLAVLLALPMYGPVSQRDLIGHLGIDKSTMVRVIDELEKAGLVSRERDPQDRRAHAIVLTPHGEQTLSEARRVTDRVGGDLFGGLTESDRHRLTALLRAIAARAARTPPGPP</sequence>
<name>A0A3A4ASF2_9ACTN</name>
<dbReference type="Pfam" id="PF01047">
    <property type="entry name" value="MarR"/>
    <property type="match status" value="1"/>
</dbReference>
<reference evidence="5 6" key="1">
    <citation type="submission" date="2018-09" db="EMBL/GenBank/DDBJ databases">
        <title>YIM 75507 draft genome.</title>
        <authorList>
            <person name="Tang S."/>
            <person name="Feng Y."/>
        </authorList>
    </citation>
    <scope>NUCLEOTIDE SEQUENCE [LARGE SCALE GENOMIC DNA]</scope>
    <source>
        <strain evidence="5 6">YIM 75507</strain>
    </source>
</reference>
<dbReference type="InterPro" id="IPR039422">
    <property type="entry name" value="MarR/SlyA-like"/>
</dbReference>
<proteinExistence type="predicted"/>
<comment type="caution">
    <text evidence="5">The sequence shown here is derived from an EMBL/GenBank/DDBJ whole genome shotgun (WGS) entry which is preliminary data.</text>
</comment>
<evidence type="ECO:0000256" key="1">
    <source>
        <dbReference type="ARBA" id="ARBA00023015"/>
    </source>
</evidence>
<dbReference type="GO" id="GO:0003700">
    <property type="term" value="F:DNA-binding transcription factor activity"/>
    <property type="evidence" value="ECO:0007669"/>
    <property type="project" value="InterPro"/>
</dbReference>
<keyword evidence="6" id="KW-1185">Reference proteome</keyword>
<evidence type="ECO:0000259" key="4">
    <source>
        <dbReference type="PROSITE" id="PS50995"/>
    </source>
</evidence>
<dbReference type="PRINTS" id="PR00598">
    <property type="entry name" value="HTHMARR"/>
</dbReference>
<dbReference type="GO" id="GO:0003677">
    <property type="term" value="F:DNA binding"/>
    <property type="evidence" value="ECO:0007669"/>
    <property type="project" value="UniProtKB-KW"/>
</dbReference>
<evidence type="ECO:0000313" key="6">
    <source>
        <dbReference type="Proteomes" id="UP000265768"/>
    </source>
</evidence>
<dbReference type="SUPFAM" id="SSF46785">
    <property type="entry name" value="Winged helix' DNA-binding domain"/>
    <property type="match status" value="1"/>
</dbReference>
<dbReference type="InterPro" id="IPR036388">
    <property type="entry name" value="WH-like_DNA-bd_sf"/>
</dbReference>
<evidence type="ECO:0000256" key="2">
    <source>
        <dbReference type="ARBA" id="ARBA00023125"/>
    </source>
</evidence>
<dbReference type="OrthoDB" id="391755at2"/>
<dbReference type="SMART" id="SM00347">
    <property type="entry name" value="HTH_MARR"/>
    <property type="match status" value="1"/>
</dbReference>
<dbReference type="PROSITE" id="PS50995">
    <property type="entry name" value="HTH_MARR_2"/>
    <property type="match status" value="1"/>
</dbReference>
<keyword evidence="2" id="KW-0238">DNA-binding</keyword>